<dbReference type="Gene3D" id="3.30.2310.20">
    <property type="entry name" value="RelE-like"/>
    <property type="match status" value="1"/>
</dbReference>
<dbReference type="RefSeq" id="WP_125575551.1">
    <property type="nucleotide sequence ID" value="NZ_JBHSSO010000004.1"/>
</dbReference>
<sequence>MADQNHPYQLTYLSAAWRDYQQLDGSQKVFVDKGLDRIRLLGVRAGQPLAGELSSCRKLKNKRLGLRIVFRQVDQQIQVIQIVAIGRRADKKVYHTAEKRLSKFKE</sequence>
<accession>A0ABW1U7N7</accession>
<evidence type="ECO:0000313" key="2">
    <source>
        <dbReference type="Proteomes" id="UP001596258"/>
    </source>
</evidence>
<keyword evidence="2" id="KW-1185">Reference proteome</keyword>
<protein>
    <submittedName>
        <fullName evidence="1">Addiction module toxin RelE</fullName>
    </submittedName>
</protein>
<proteinExistence type="predicted"/>
<reference evidence="2" key="1">
    <citation type="journal article" date="2019" name="Int. J. Syst. Evol. Microbiol.">
        <title>The Global Catalogue of Microorganisms (GCM) 10K type strain sequencing project: providing services to taxonomists for standard genome sequencing and annotation.</title>
        <authorList>
            <consortium name="The Broad Institute Genomics Platform"/>
            <consortium name="The Broad Institute Genome Sequencing Center for Infectious Disease"/>
            <person name="Wu L."/>
            <person name="Ma J."/>
        </authorList>
    </citation>
    <scope>NUCLEOTIDE SEQUENCE [LARGE SCALE GENOMIC DNA]</scope>
    <source>
        <strain evidence="2">CCM 8893</strain>
    </source>
</reference>
<comment type="caution">
    <text evidence="1">The sequence shown here is derived from an EMBL/GenBank/DDBJ whole genome shotgun (WGS) entry which is preliminary data.</text>
</comment>
<name>A0ABW1U7N7_9LACO</name>
<gene>
    <name evidence="1" type="ORF">ACFP1M_01345</name>
</gene>
<dbReference type="InterPro" id="IPR035093">
    <property type="entry name" value="RelE/ParE_toxin_dom_sf"/>
</dbReference>
<dbReference type="Proteomes" id="UP001596258">
    <property type="component" value="Unassembled WGS sequence"/>
</dbReference>
<evidence type="ECO:0000313" key="1">
    <source>
        <dbReference type="EMBL" id="MFC6288856.1"/>
    </source>
</evidence>
<dbReference type="SUPFAM" id="SSF143011">
    <property type="entry name" value="RelE-like"/>
    <property type="match status" value="1"/>
</dbReference>
<dbReference type="EMBL" id="JBHSSO010000004">
    <property type="protein sequence ID" value="MFC6288856.1"/>
    <property type="molecule type" value="Genomic_DNA"/>
</dbReference>
<organism evidence="1 2">
    <name type="scientific">Levilactobacillus angrenensis</name>
    <dbReference type="NCBI Taxonomy" id="2486020"/>
    <lineage>
        <taxon>Bacteria</taxon>
        <taxon>Bacillati</taxon>
        <taxon>Bacillota</taxon>
        <taxon>Bacilli</taxon>
        <taxon>Lactobacillales</taxon>
        <taxon>Lactobacillaceae</taxon>
        <taxon>Levilactobacillus</taxon>
    </lineage>
</organism>